<comment type="caution">
    <text evidence="3">The sequence shown here is derived from an EMBL/GenBank/DDBJ whole genome shotgun (WGS) entry which is preliminary data.</text>
</comment>
<evidence type="ECO:0000259" key="2">
    <source>
        <dbReference type="SMART" id="SM00062"/>
    </source>
</evidence>
<dbReference type="Proteomes" id="UP000070505">
    <property type="component" value="Unassembled WGS sequence"/>
</dbReference>
<organism evidence="3 4">
    <name type="scientific">Gardnerella vaginalis</name>
    <dbReference type="NCBI Taxonomy" id="2702"/>
    <lineage>
        <taxon>Bacteria</taxon>
        <taxon>Bacillati</taxon>
        <taxon>Actinomycetota</taxon>
        <taxon>Actinomycetes</taxon>
        <taxon>Bifidobacteriales</taxon>
        <taxon>Bifidobacteriaceae</taxon>
        <taxon>Gardnerella</taxon>
    </lineage>
</organism>
<protein>
    <submittedName>
        <fullName evidence="3">ABC transporter, substrate-binding protein, family 3</fullName>
    </submittedName>
</protein>
<accession>A0A135ZA15</accession>
<keyword evidence="1" id="KW-0732">Signal</keyword>
<dbReference type="Gene3D" id="3.40.190.10">
    <property type="entry name" value="Periplasmic binding protein-like II"/>
    <property type="match status" value="2"/>
</dbReference>
<dbReference type="PATRIC" id="fig|2702.101.peg.369"/>
<evidence type="ECO:0000256" key="1">
    <source>
        <dbReference type="ARBA" id="ARBA00022729"/>
    </source>
</evidence>
<dbReference type="AlphaFoldDB" id="A0A135ZA15"/>
<reference evidence="3 4" key="1">
    <citation type="submission" date="2016-02" db="EMBL/GenBank/DDBJ databases">
        <authorList>
            <person name="Wen L."/>
            <person name="He K."/>
            <person name="Yang H."/>
        </authorList>
    </citation>
    <scope>NUCLEOTIDE SEQUENCE [LARGE SCALE GENOMIC DNA]</scope>
    <source>
        <strain evidence="3 4">CMW7778B</strain>
    </source>
</reference>
<proteinExistence type="predicted"/>
<dbReference type="CDD" id="cd01004">
    <property type="entry name" value="PBP2_MidA_like"/>
    <property type="match status" value="1"/>
</dbReference>
<dbReference type="InterPro" id="IPR001638">
    <property type="entry name" value="Solute-binding_3/MltF_N"/>
</dbReference>
<dbReference type="PANTHER" id="PTHR35936">
    <property type="entry name" value="MEMBRANE-BOUND LYTIC MUREIN TRANSGLYCOSYLASE F"/>
    <property type="match status" value="1"/>
</dbReference>
<dbReference type="RefSeq" id="WP_075523293.1">
    <property type="nucleotide sequence ID" value="NZ_KQ961854.1"/>
</dbReference>
<feature type="domain" description="Solute-binding protein family 3/N-terminal" evidence="2">
    <location>
        <begin position="86"/>
        <end position="313"/>
    </location>
</feature>
<dbReference type="EMBL" id="LSRC01000013">
    <property type="protein sequence ID" value="KXI18479.1"/>
    <property type="molecule type" value="Genomic_DNA"/>
</dbReference>
<evidence type="ECO:0000313" key="3">
    <source>
        <dbReference type="EMBL" id="KXI18479.1"/>
    </source>
</evidence>
<gene>
    <name evidence="3" type="ORF">HMPREF3230_00382</name>
</gene>
<dbReference type="SMART" id="SM00062">
    <property type="entry name" value="PBPb"/>
    <property type="match status" value="1"/>
</dbReference>
<evidence type="ECO:0000313" key="4">
    <source>
        <dbReference type="Proteomes" id="UP000070505"/>
    </source>
</evidence>
<dbReference type="SUPFAM" id="SSF53850">
    <property type="entry name" value="Periplasmic binding protein-like II"/>
    <property type="match status" value="1"/>
</dbReference>
<sequence length="325" mass="35502">MIEERFDATNNNLHRKKRFSLLPPSRLIRSIAAFISATLIGISGACGTSDVEGSDPLLSRSYNVNNIKKDEKIASLLPKKILERGELVMGTNIGYAPAGFYARDGKTVVGYEIDLNKALAKLMGVKLNIVNAPFDAILPSVGTKFDIGVSGFTVSKEREKSVDFVTYADAGLLFVVRKGNPTKVNLNHLCGKKVSVQVGTTSESQMYDARDLCKIKNDSPLDVLPFKEQTDATTAVVAGRVDVMYADTPVSSFAIEQTDNQLEPLGKSKDKALMGIITQKGDEQLVKAIQAGIEKLIQTGDYRKIMESWGVEDIMIKKPEINPKV</sequence>
<name>A0A135ZA15_GARVA</name>
<dbReference type="PANTHER" id="PTHR35936:SF17">
    <property type="entry name" value="ARGININE-BINDING EXTRACELLULAR PROTEIN ARTP"/>
    <property type="match status" value="1"/>
</dbReference>
<dbReference type="Pfam" id="PF00497">
    <property type="entry name" value="SBP_bac_3"/>
    <property type="match status" value="1"/>
</dbReference>